<feature type="transmembrane region" description="Helical" evidence="1">
    <location>
        <begin position="219"/>
        <end position="237"/>
    </location>
</feature>
<keyword evidence="1" id="KW-0812">Transmembrane</keyword>
<keyword evidence="1" id="KW-0472">Membrane</keyword>
<dbReference type="KEGG" id="rmr:Rmar_0052"/>
<evidence type="ECO:0000313" key="3">
    <source>
        <dbReference type="EMBL" id="ACY46961.1"/>
    </source>
</evidence>
<dbReference type="RefSeq" id="WP_012842573.1">
    <property type="nucleotide sequence ID" value="NC_013501.1"/>
</dbReference>
<evidence type="ECO:0000256" key="2">
    <source>
        <dbReference type="SAM" id="SignalP"/>
    </source>
</evidence>
<name>D0MK48_RHOM4</name>
<dbReference type="STRING" id="518766.Rmar_0052"/>
<feature type="transmembrane region" description="Helical" evidence="1">
    <location>
        <begin position="146"/>
        <end position="167"/>
    </location>
</feature>
<organism evidence="3 4">
    <name type="scientific">Rhodothermus marinus (strain ATCC 43812 / DSM 4252 / R-10)</name>
    <name type="common">Rhodothermus obamensis</name>
    <dbReference type="NCBI Taxonomy" id="518766"/>
    <lineage>
        <taxon>Bacteria</taxon>
        <taxon>Pseudomonadati</taxon>
        <taxon>Rhodothermota</taxon>
        <taxon>Rhodothermia</taxon>
        <taxon>Rhodothermales</taxon>
        <taxon>Rhodothermaceae</taxon>
        <taxon>Rhodothermus</taxon>
    </lineage>
</organism>
<dbReference type="HOGENOM" id="CLU_1160355_0_0_10"/>
<dbReference type="AlphaFoldDB" id="D0MK48"/>
<keyword evidence="4" id="KW-1185">Reference proteome</keyword>
<dbReference type="eggNOG" id="ENOG502ZC1U">
    <property type="taxonomic scope" value="Bacteria"/>
</dbReference>
<dbReference type="Proteomes" id="UP000002221">
    <property type="component" value="Chromosome"/>
</dbReference>
<protein>
    <recommendedName>
        <fullName evidence="5">Cytochrome b561 bacterial/Ni-hydrogenase domain-containing protein</fullName>
    </recommendedName>
</protein>
<feature type="signal peptide" evidence="2">
    <location>
        <begin position="1"/>
        <end position="20"/>
    </location>
</feature>
<feature type="chain" id="PRO_5003011207" description="Cytochrome b561 bacterial/Ni-hydrogenase domain-containing protein" evidence="2">
    <location>
        <begin position="21"/>
        <end position="239"/>
    </location>
</feature>
<feature type="transmembrane region" description="Helical" evidence="1">
    <location>
        <begin position="179"/>
        <end position="198"/>
    </location>
</feature>
<evidence type="ECO:0008006" key="5">
    <source>
        <dbReference type="Google" id="ProtNLM"/>
    </source>
</evidence>
<dbReference type="OrthoDB" id="9792508at2"/>
<reference evidence="3 4" key="1">
    <citation type="journal article" date="2009" name="Stand. Genomic Sci.">
        <title>Complete genome sequence of Rhodothermus marinus type strain (R-10).</title>
        <authorList>
            <person name="Nolan M."/>
            <person name="Tindall B.J."/>
            <person name="Pomrenke H."/>
            <person name="Lapidus A."/>
            <person name="Copeland A."/>
            <person name="Glavina Del Rio T."/>
            <person name="Lucas S."/>
            <person name="Chen F."/>
            <person name="Tice H."/>
            <person name="Cheng J.F."/>
            <person name="Saunders E."/>
            <person name="Han C."/>
            <person name="Bruce D."/>
            <person name="Goodwin L."/>
            <person name="Chain P."/>
            <person name="Pitluck S."/>
            <person name="Ovchinikova G."/>
            <person name="Pati A."/>
            <person name="Ivanova N."/>
            <person name="Mavromatis K."/>
            <person name="Chen A."/>
            <person name="Palaniappan K."/>
            <person name="Land M."/>
            <person name="Hauser L."/>
            <person name="Chang Y.J."/>
            <person name="Jeffries C.D."/>
            <person name="Brettin T."/>
            <person name="Goker M."/>
            <person name="Bristow J."/>
            <person name="Eisen J.A."/>
            <person name="Markowitz V."/>
            <person name="Hugenholtz P."/>
            <person name="Kyrpides N.C."/>
            <person name="Klenk H.P."/>
            <person name="Detter J.C."/>
        </authorList>
    </citation>
    <scope>NUCLEOTIDE SEQUENCE [LARGE SCALE GENOMIC DNA]</scope>
    <source>
        <strain evidence="4">ATCC 43812 / DSM 4252 / R-10</strain>
    </source>
</reference>
<evidence type="ECO:0000313" key="4">
    <source>
        <dbReference type="Proteomes" id="UP000002221"/>
    </source>
</evidence>
<dbReference type="Gene3D" id="1.20.120.1770">
    <property type="match status" value="1"/>
</dbReference>
<sequence>MRYALVGALLGVLTVALVQAQPALQVRPGLAHHPPEALFSQKEPPAPVSAYAPPVLAAPDPTDSLPDGMPLNTRLLWGRKGLFRLLGLAPATRKRELEIRRTMLQWHQRLALVTFAALTTQVILGEVLASNRARYYQDLQPVHRTLGYATFGLYLTTASLSLGAPPARRYTPGFSSIKLHRWLALIHFTGMMLQPWLGRHLRLAPTPDSYERRLRTHRWVGRITLGAYTAAFLAILLPY</sequence>
<keyword evidence="1" id="KW-1133">Transmembrane helix</keyword>
<dbReference type="EMBL" id="CP001807">
    <property type="protein sequence ID" value="ACY46961.1"/>
    <property type="molecule type" value="Genomic_DNA"/>
</dbReference>
<accession>D0MK48</accession>
<proteinExistence type="predicted"/>
<gene>
    <name evidence="3" type="ordered locus">Rmar_0052</name>
</gene>
<feature type="transmembrane region" description="Helical" evidence="1">
    <location>
        <begin position="106"/>
        <end position="125"/>
    </location>
</feature>
<evidence type="ECO:0000256" key="1">
    <source>
        <dbReference type="SAM" id="Phobius"/>
    </source>
</evidence>
<keyword evidence="2" id="KW-0732">Signal</keyword>